<feature type="coiled-coil region" evidence="1">
    <location>
        <begin position="562"/>
        <end position="647"/>
    </location>
</feature>
<feature type="coiled-coil region" evidence="1">
    <location>
        <begin position="299"/>
        <end position="390"/>
    </location>
</feature>
<keyword evidence="2" id="KW-0472">Membrane</keyword>
<feature type="coiled-coil region" evidence="1">
    <location>
        <begin position="432"/>
        <end position="459"/>
    </location>
</feature>
<keyword evidence="2" id="KW-0812">Transmembrane</keyword>
<evidence type="ECO:0000256" key="1">
    <source>
        <dbReference type="SAM" id="Coils"/>
    </source>
</evidence>
<protein>
    <submittedName>
        <fullName evidence="3">Uncharacterized protein</fullName>
    </submittedName>
</protein>
<comment type="caution">
    <text evidence="3">The sequence shown here is derived from an EMBL/GenBank/DDBJ whole genome shotgun (WGS) entry which is preliminary data.</text>
</comment>
<reference evidence="3" key="1">
    <citation type="submission" date="2018-10" db="EMBL/GenBank/DDBJ databases">
        <title>Iterative Subtractive Binning of Freshwater Chronoseries Metagenomes Recovers Nearly Complete Genomes from over Four Hundred Novel Species.</title>
        <authorList>
            <person name="Rodriguez-R L.M."/>
            <person name="Tsementzi D."/>
            <person name="Luo C."/>
            <person name="Konstantinidis K.T."/>
        </authorList>
    </citation>
    <scope>NUCLEOTIDE SEQUENCE</scope>
    <source>
        <strain evidence="3">WB7_6_001</strain>
    </source>
</reference>
<accession>A0A964V0Z9</accession>
<dbReference type="AlphaFoldDB" id="A0A964V0Z9"/>
<proteinExistence type="predicted"/>
<name>A0A964V0Z9_9PROT</name>
<keyword evidence="2" id="KW-1133">Transmembrane helix</keyword>
<sequence>MAETKQINLEINSNAVPLKRQLKEATVELQKMADQFGMNSKQAQEAAKKVAMLKDKIGDAKMMSDAFNPDKKFQALSGALSGVSGGFSAVTGAMGLMGVESEKVQQMMLKVQSAMALSQGISAITQAKDQFKVLGIMIGNVTQSLFKKNAATAVSTALDTADTAATEAQAVATSQLATAQTGAAVATGVGTNAMKLFRIALISTGIGAIVVGIGLLIANFDKLAAGVMWAREKFEKLGTGAKILISVMFPIIGIIYGTIKALEYFGVVDDVQTAKAKKNAQEHTEAVVKAADKRANAIKKEQAQNDAKAQRQIDLAKAEGKATYEMELSKAKSHLASGRVFLEVQKSKMKAIKAEMQLLMESEDQDSDRYKSLKKRMKEVQKIMDETYKDNVDTKHAIEVMEAEHRKEMADKNKEAFDKIKQISDAKRKEYIDAIKKQYEDQLKLEEELENQKLALMEDGIEKEKAVRQDAYNDYRDNFLKERMADEQAALDKQYQSGKISRAQYNKAIEELRLTAESKLTEQERQILINAKDILNKDLLAIDEKYQEEVKKRTIDFQEWVKQQQQKEHEEFLNQVDVLAEENYQASLTEQKRELYLIEEKYAEMERMAEAGSQEEKIITEAKRREIADINKKYDEEEAKSKKEQINKYLDLAKGQFQMLGNLAVSFNFKSKDAQRKAFNVKKGADIASATIDTYKAANEAYASMAAIPVTGPVLGGIAAAMAVAAGLLNVKKIASQKFEGGGSVSGGGGGGSVGGMSLGAGSQAPSFNVVGNNGLNQLSQLQQQPTQAYVVSGQVTTAQSLDRNRIQNATL</sequence>
<feature type="transmembrane region" description="Helical" evidence="2">
    <location>
        <begin position="196"/>
        <end position="218"/>
    </location>
</feature>
<gene>
    <name evidence="3" type="ORF">EBV32_03590</name>
</gene>
<dbReference type="EMBL" id="RGET01000057">
    <property type="protein sequence ID" value="NBN88154.1"/>
    <property type="molecule type" value="Genomic_DNA"/>
</dbReference>
<evidence type="ECO:0000313" key="4">
    <source>
        <dbReference type="Proteomes" id="UP000713222"/>
    </source>
</evidence>
<evidence type="ECO:0000313" key="3">
    <source>
        <dbReference type="EMBL" id="NBN88154.1"/>
    </source>
</evidence>
<organism evidence="3 4">
    <name type="scientific">Candidatus Fonsibacter lacus</name>
    <dbReference type="NCBI Taxonomy" id="2576439"/>
    <lineage>
        <taxon>Bacteria</taxon>
        <taxon>Pseudomonadati</taxon>
        <taxon>Pseudomonadota</taxon>
        <taxon>Alphaproteobacteria</taxon>
        <taxon>Candidatus Pelagibacterales</taxon>
        <taxon>Candidatus Pelagibacterales incertae sedis</taxon>
        <taxon>Candidatus Fonsibacter</taxon>
    </lineage>
</organism>
<feature type="transmembrane region" description="Helical" evidence="2">
    <location>
        <begin position="706"/>
        <end position="729"/>
    </location>
</feature>
<feature type="transmembrane region" description="Helical" evidence="2">
    <location>
        <begin position="239"/>
        <end position="259"/>
    </location>
</feature>
<keyword evidence="1" id="KW-0175">Coiled coil</keyword>
<dbReference type="Proteomes" id="UP000713222">
    <property type="component" value="Unassembled WGS sequence"/>
</dbReference>
<evidence type="ECO:0000256" key="2">
    <source>
        <dbReference type="SAM" id="Phobius"/>
    </source>
</evidence>